<evidence type="ECO:0000259" key="9">
    <source>
        <dbReference type="Pfam" id="PF14748"/>
    </source>
</evidence>
<dbReference type="InterPro" id="IPR000304">
    <property type="entry name" value="Pyrroline-COOH_reductase"/>
</dbReference>
<protein>
    <recommendedName>
        <fullName evidence="5 6">Pyrroline-5-carboxylate reductase</fullName>
        <shortName evidence="5">P5C reductase</shortName>
        <shortName evidence="5">P5CR</shortName>
        <ecNumber evidence="5 6">1.5.1.2</ecNumber>
    </recommendedName>
    <alternativeName>
        <fullName evidence="5">PCA reductase</fullName>
    </alternativeName>
</protein>
<dbReference type="EMBL" id="QICD01000011">
    <property type="protein sequence ID" value="RNL43971.1"/>
    <property type="molecule type" value="Genomic_DNA"/>
</dbReference>
<keyword evidence="11" id="KW-1185">Reference proteome</keyword>
<dbReference type="EC" id="1.5.1.2" evidence="5 6"/>
<evidence type="ECO:0000313" key="10">
    <source>
        <dbReference type="EMBL" id="RNL43971.1"/>
    </source>
</evidence>
<comment type="subcellular location">
    <subcellularLocation>
        <location evidence="5">Cytoplasm</location>
    </subcellularLocation>
</comment>
<dbReference type="OrthoDB" id="9805754at2"/>
<evidence type="ECO:0000256" key="4">
    <source>
        <dbReference type="ARBA" id="ARBA00058118"/>
    </source>
</evidence>
<keyword evidence="5" id="KW-0641">Proline biosynthesis</keyword>
<name>A0A3N0B9Z6_9ACTN</name>
<comment type="catalytic activity">
    <reaction evidence="5">
        <text>L-proline + NAD(+) = (S)-1-pyrroline-5-carboxylate + NADH + 2 H(+)</text>
        <dbReference type="Rhea" id="RHEA:14105"/>
        <dbReference type="ChEBI" id="CHEBI:15378"/>
        <dbReference type="ChEBI" id="CHEBI:17388"/>
        <dbReference type="ChEBI" id="CHEBI:57540"/>
        <dbReference type="ChEBI" id="CHEBI:57945"/>
        <dbReference type="ChEBI" id="CHEBI:60039"/>
        <dbReference type="EC" id="1.5.1.2"/>
    </reaction>
</comment>
<reference evidence="11" key="1">
    <citation type="submission" date="2018-05" db="EMBL/GenBank/DDBJ databases">
        <title>Genome Sequencing of selected type strains of the family Eggerthellaceae.</title>
        <authorList>
            <person name="Danylec N."/>
            <person name="Stoll D.A."/>
            <person name="Doetsch A."/>
            <person name="Huch M."/>
        </authorList>
    </citation>
    <scope>NUCLEOTIDE SEQUENCE [LARGE SCALE GENOMIC DNA]</scope>
    <source>
        <strain evidence="11">DSM 16106</strain>
    </source>
</reference>
<evidence type="ECO:0000256" key="5">
    <source>
        <dbReference type="HAMAP-Rule" id="MF_01925"/>
    </source>
</evidence>
<gene>
    <name evidence="5 10" type="primary">proC</name>
    <name evidence="10" type="ORF">DMP08_07015</name>
</gene>
<keyword evidence="5" id="KW-0028">Amino-acid biosynthesis</keyword>
<dbReference type="Pfam" id="PF03807">
    <property type="entry name" value="F420_oxidored"/>
    <property type="match status" value="1"/>
</dbReference>
<accession>A0A3N0B9Z6</accession>
<dbReference type="PANTHER" id="PTHR11645">
    <property type="entry name" value="PYRROLINE-5-CARBOXYLATE REDUCTASE"/>
    <property type="match status" value="1"/>
</dbReference>
<proteinExistence type="inferred from homology"/>
<keyword evidence="3 5" id="KW-0560">Oxidoreductase</keyword>
<evidence type="ECO:0000259" key="8">
    <source>
        <dbReference type="Pfam" id="PF03807"/>
    </source>
</evidence>
<feature type="domain" description="Pyrroline-5-carboxylate reductase dimerisation" evidence="9">
    <location>
        <begin position="176"/>
        <end position="280"/>
    </location>
</feature>
<evidence type="ECO:0000313" key="11">
    <source>
        <dbReference type="Proteomes" id="UP000278632"/>
    </source>
</evidence>
<dbReference type="AlphaFoldDB" id="A0A3N0B9Z6"/>
<comment type="pathway">
    <text evidence="5">Amino-acid biosynthesis; L-proline biosynthesis; L-proline from L-glutamate 5-semialdehyde: step 1/1.</text>
</comment>
<dbReference type="InterPro" id="IPR008927">
    <property type="entry name" value="6-PGluconate_DH-like_C_sf"/>
</dbReference>
<feature type="binding site" evidence="7">
    <location>
        <begin position="79"/>
        <end position="82"/>
    </location>
    <ligand>
        <name>NADP(+)</name>
        <dbReference type="ChEBI" id="CHEBI:58349"/>
    </ligand>
</feature>
<comment type="catalytic activity">
    <reaction evidence="5">
        <text>L-proline + NADP(+) = (S)-1-pyrroline-5-carboxylate + NADPH + 2 H(+)</text>
        <dbReference type="Rhea" id="RHEA:14109"/>
        <dbReference type="ChEBI" id="CHEBI:15378"/>
        <dbReference type="ChEBI" id="CHEBI:17388"/>
        <dbReference type="ChEBI" id="CHEBI:57783"/>
        <dbReference type="ChEBI" id="CHEBI:58349"/>
        <dbReference type="ChEBI" id="CHEBI:60039"/>
        <dbReference type="EC" id="1.5.1.2"/>
    </reaction>
</comment>
<dbReference type="RefSeq" id="WP_123192218.1">
    <property type="nucleotide sequence ID" value="NZ_QICD01000011.1"/>
</dbReference>
<feature type="domain" description="Pyrroline-5-carboxylate reductase catalytic N-terminal" evidence="8">
    <location>
        <begin position="8"/>
        <end position="112"/>
    </location>
</feature>
<dbReference type="GO" id="GO:0005737">
    <property type="term" value="C:cytoplasm"/>
    <property type="evidence" value="ECO:0007669"/>
    <property type="project" value="UniProtKB-SubCell"/>
</dbReference>
<comment type="caution">
    <text evidence="10">The sequence shown here is derived from an EMBL/GenBank/DDBJ whole genome shotgun (WGS) entry which is preliminary data.</text>
</comment>
<dbReference type="InterPro" id="IPR029036">
    <property type="entry name" value="P5CR_dimer"/>
</dbReference>
<feature type="binding site" evidence="7">
    <location>
        <begin position="12"/>
        <end position="17"/>
    </location>
    <ligand>
        <name>NADP(+)</name>
        <dbReference type="ChEBI" id="CHEBI:58349"/>
    </ligand>
</feature>
<dbReference type="GO" id="GO:0055129">
    <property type="term" value="P:L-proline biosynthetic process"/>
    <property type="evidence" value="ECO:0007669"/>
    <property type="project" value="UniProtKB-UniRule"/>
</dbReference>
<dbReference type="Gene3D" id="1.10.3730.10">
    <property type="entry name" value="ProC C-terminal domain-like"/>
    <property type="match status" value="1"/>
</dbReference>
<keyword evidence="2 5" id="KW-0521">NADP</keyword>
<dbReference type="Gene3D" id="3.40.50.720">
    <property type="entry name" value="NAD(P)-binding Rossmann-like Domain"/>
    <property type="match status" value="1"/>
</dbReference>
<organism evidence="10 11">
    <name type="scientific">Paraeggerthella hongkongensis</name>
    <dbReference type="NCBI Taxonomy" id="230658"/>
    <lineage>
        <taxon>Bacteria</taxon>
        <taxon>Bacillati</taxon>
        <taxon>Actinomycetota</taxon>
        <taxon>Coriobacteriia</taxon>
        <taxon>Eggerthellales</taxon>
        <taxon>Eggerthellaceae</taxon>
        <taxon>Paraeggerthella</taxon>
    </lineage>
</organism>
<dbReference type="HAMAP" id="MF_01925">
    <property type="entry name" value="P5C_reductase"/>
    <property type="match status" value="1"/>
</dbReference>
<sequence>MARASVSRIAVIGGGKMGEAIMGGWIAGSSAPADAFDASVFVVADPGQERRDYLAERYRVACVADASAVEGGVDLVLLAVKPQVMMDVLEGIASQPSFAGGAEGPLFVSIAAGLSTERLEAALPPGARLVCVMPNTPLLVGAGATTVAAGSQASSADVELVHGLFACLGEAYVVDEDAMDAAGAVSGSGPAYVAAMIEALRDAGARQGLDPQLAEALALQTVYGTASLMKETGQDPATTRVAVCSPGGTTLAALAAMDEAGFSHVFDAGVDAAVRRSKELSAC</sequence>
<dbReference type="PIRSF" id="PIRSF000193">
    <property type="entry name" value="Pyrrol-5-carb_rd"/>
    <property type="match status" value="1"/>
</dbReference>
<dbReference type="SUPFAM" id="SSF48179">
    <property type="entry name" value="6-phosphogluconate dehydrogenase C-terminal domain-like"/>
    <property type="match status" value="1"/>
</dbReference>
<dbReference type="FunFam" id="1.10.3730.10:FF:000001">
    <property type="entry name" value="Pyrroline-5-carboxylate reductase"/>
    <property type="match status" value="1"/>
</dbReference>
<evidence type="ECO:0000256" key="6">
    <source>
        <dbReference type="NCBIfam" id="TIGR00112"/>
    </source>
</evidence>
<dbReference type="NCBIfam" id="TIGR00112">
    <property type="entry name" value="proC"/>
    <property type="match status" value="1"/>
</dbReference>
<dbReference type="InterPro" id="IPR036291">
    <property type="entry name" value="NAD(P)-bd_dom_sf"/>
</dbReference>
<dbReference type="InterPro" id="IPR028939">
    <property type="entry name" value="P5C_Rdtase_cat_N"/>
</dbReference>
<dbReference type="UniPathway" id="UPA00098">
    <property type="reaction ID" value="UER00361"/>
</dbReference>
<dbReference type="SUPFAM" id="SSF51735">
    <property type="entry name" value="NAD(P)-binding Rossmann-fold domains"/>
    <property type="match status" value="1"/>
</dbReference>
<comment type="function">
    <text evidence="4 5">Catalyzes the reduction of 1-pyrroline-5-carboxylate (PCA) to L-proline.</text>
</comment>
<keyword evidence="5" id="KW-0963">Cytoplasm</keyword>
<evidence type="ECO:0000256" key="1">
    <source>
        <dbReference type="ARBA" id="ARBA00005525"/>
    </source>
</evidence>
<evidence type="ECO:0000256" key="7">
    <source>
        <dbReference type="PIRSR" id="PIRSR000193-1"/>
    </source>
</evidence>
<dbReference type="PANTHER" id="PTHR11645:SF0">
    <property type="entry name" value="PYRROLINE-5-CARBOXYLATE REDUCTASE 3"/>
    <property type="match status" value="1"/>
</dbReference>
<comment type="similarity">
    <text evidence="1 5">Belongs to the pyrroline-5-carboxylate reductase family.</text>
</comment>
<dbReference type="GO" id="GO:0004735">
    <property type="term" value="F:pyrroline-5-carboxylate reductase activity"/>
    <property type="evidence" value="ECO:0007669"/>
    <property type="project" value="UniProtKB-UniRule"/>
</dbReference>
<evidence type="ECO:0000256" key="2">
    <source>
        <dbReference type="ARBA" id="ARBA00022857"/>
    </source>
</evidence>
<dbReference type="Pfam" id="PF14748">
    <property type="entry name" value="P5CR_dimer"/>
    <property type="match status" value="1"/>
</dbReference>
<dbReference type="Proteomes" id="UP000278632">
    <property type="component" value="Unassembled WGS sequence"/>
</dbReference>
<evidence type="ECO:0000256" key="3">
    <source>
        <dbReference type="ARBA" id="ARBA00023002"/>
    </source>
</evidence>